<evidence type="ECO:0000256" key="1">
    <source>
        <dbReference type="SAM" id="SignalP"/>
    </source>
</evidence>
<dbReference type="Pfam" id="PF18962">
    <property type="entry name" value="Por_Secre_tail"/>
    <property type="match status" value="1"/>
</dbReference>
<feature type="domain" description="Secretion system C-terminal sorting" evidence="2">
    <location>
        <begin position="315"/>
        <end position="390"/>
    </location>
</feature>
<organism evidence="3 4">
    <name type="scientific">Chitinophaga flava</name>
    <dbReference type="NCBI Taxonomy" id="2259036"/>
    <lineage>
        <taxon>Bacteria</taxon>
        <taxon>Pseudomonadati</taxon>
        <taxon>Bacteroidota</taxon>
        <taxon>Chitinophagia</taxon>
        <taxon>Chitinophagales</taxon>
        <taxon>Chitinophagaceae</taxon>
        <taxon>Chitinophaga</taxon>
    </lineage>
</organism>
<dbReference type="RefSeq" id="WP_113618967.1">
    <property type="nucleotide sequence ID" value="NZ_QFFJ01000002.1"/>
</dbReference>
<sequence length="393" mass="43056">MKPVPNKPFLRERMLTSCRAALLSAAGILCLSQSHAQVVLSANGPGNTYELIESVLGSGTASEVPDCAHPSFGRHITEEFDNELNKNVFVFFIHNTPDNDRCGPNTDRQRNEIKTFGPSPANVKAAYGETVTYRWKFKIDAGFIPTTGFCHLHQIKAGDGDDADAPLITLTPRAGNPQKLQVIYTPGTGLSGGGEKASAPLANFRGTWVEVEEKITFTSTGSYQLVIKKISDGSTLLTYSNNNIDMWRTGTTFCRPKWGIYRKLVTGMRDEAVRFADFCIAEGSATCGAPMLLSTPETPPVAEKTASTEKVSINIFPNPFPQITYIDLDVKEAGRTTIEVFDTQQKRVAMVLNSNLQPGQHRTSLDTKNLPTGTYVVTVTYNGKVYTKMITKQ</sequence>
<keyword evidence="1" id="KW-0732">Signal</keyword>
<dbReference type="OrthoDB" id="624837at2"/>
<keyword evidence="4" id="KW-1185">Reference proteome</keyword>
<evidence type="ECO:0000313" key="3">
    <source>
        <dbReference type="EMBL" id="RBL90216.1"/>
    </source>
</evidence>
<dbReference type="Proteomes" id="UP000253410">
    <property type="component" value="Unassembled WGS sequence"/>
</dbReference>
<dbReference type="InterPro" id="IPR026444">
    <property type="entry name" value="Secre_tail"/>
</dbReference>
<gene>
    <name evidence="3" type="ORF">DF182_27510</name>
</gene>
<evidence type="ECO:0000313" key="4">
    <source>
        <dbReference type="Proteomes" id="UP000253410"/>
    </source>
</evidence>
<feature type="chain" id="PRO_5016960486" evidence="1">
    <location>
        <begin position="37"/>
        <end position="393"/>
    </location>
</feature>
<proteinExistence type="predicted"/>
<protein>
    <submittedName>
        <fullName evidence="3">Fibronectin type III</fullName>
    </submittedName>
</protein>
<dbReference type="EMBL" id="QFFJ01000002">
    <property type="protein sequence ID" value="RBL90216.1"/>
    <property type="molecule type" value="Genomic_DNA"/>
</dbReference>
<dbReference type="Gene3D" id="2.60.120.200">
    <property type="match status" value="1"/>
</dbReference>
<comment type="caution">
    <text evidence="3">The sequence shown here is derived from an EMBL/GenBank/DDBJ whole genome shotgun (WGS) entry which is preliminary data.</text>
</comment>
<feature type="signal peptide" evidence="1">
    <location>
        <begin position="1"/>
        <end position="36"/>
    </location>
</feature>
<accession>A0A365XV22</accession>
<dbReference type="NCBIfam" id="TIGR04183">
    <property type="entry name" value="Por_Secre_tail"/>
    <property type="match status" value="1"/>
</dbReference>
<dbReference type="AlphaFoldDB" id="A0A365XV22"/>
<name>A0A365XV22_9BACT</name>
<evidence type="ECO:0000259" key="2">
    <source>
        <dbReference type="Pfam" id="PF18962"/>
    </source>
</evidence>
<reference evidence="3 4" key="1">
    <citation type="submission" date="2018-05" db="EMBL/GenBank/DDBJ databases">
        <title>Chitinophaga sp. K3CV102501T nov., isolated from isolated from a monsoon evergreen broad-leaved forest soil.</title>
        <authorList>
            <person name="Lv Y."/>
        </authorList>
    </citation>
    <scope>NUCLEOTIDE SEQUENCE [LARGE SCALE GENOMIC DNA]</scope>
    <source>
        <strain evidence="3 4">GDMCC 1.1325</strain>
    </source>
</reference>